<reference evidence="2" key="2">
    <citation type="submission" date="2025-09" db="UniProtKB">
        <authorList>
            <consortium name="Ensembl"/>
        </authorList>
    </citation>
    <scope>IDENTIFICATION</scope>
</reference>
<dbReference type="InParanoid" id="A0A3Q3L5I9"/>
<accession>A0A3Q3L5I9</accession>
<dbReference type="InterPro" id="IPR001683">
    <property type="entry name" value="PX_dom"/>
</dbReference>
<evidence type="ECO:0000313" key="2">
    <source>
        <dbReference type="Ensembl" id="ENSMAMP00000004826.1"/>
    </source>
</evidence>
<organism evidence="2 3">
    <name type="scientific">Mastacembelus armatus</name>
    <name type="common">zig-zag eel</name>
    <dbReference type="NCBI Taxonomy" id="205130"/>
    <lineage>
        <taxon>Eukaryota</taxon>
        <taxon>Metazoa</taxon>
        <taxon>Chordata</taxon>
        <taxon>Craniata</taxon>
        <taxon>Vertebrata</taxon>
        <taxon>Euteleostomi</taxon>
        <taxon>Actinopterygii</taxon>
        <taxon>Neopterygii</taxon>
        <taxon>Teleostei</taxon>
        <taxon>Neoteleostei</taxon>
        <taxon>Acanthomorphata</taxon>
        <taxon>Anabantaria</taxon>
        <taxon>Synbranchiformes</taxon>
        <taxon>Mastacembelidae</taxon>
        <taxon>Mastacembelus</taxon>
    </lineage>
</organism>
<dbReference type="GO" id="GO:0035091">
    <property type="term" value="F:phosphatidylinositol binding"/>
    <property type="evidence" value="ECO:0007669"/>
    <property type="project" value="InterPro"/>
</dbReference>
<dbReference type="AlphaFoldDB" id="A0A3Q3L5I9"/>
<sequence length="231" mass="26505">ILQEEVKETSALSVHGHNIKMTFCLCRMCQLSGTGEYHVDRTYDDFEWLQQHLFSQEDVPGIQGVIVSPLLHLPSTFYLTCKLRLDRHGSCFLGLGEWQPHCKALETFLRQVASHGILSKNKAVEIFLTSSDVSRISLTCFSNPLFYDYPHVAENNVNTLGLGLDLESRYQEAEKEMLFRRTCKLVEVETARRNTEKAKPVKKAMEEVQKTAEMEFDHICEVAKQEVKHLI</sequence>
<evidence type="ECO:0000259" key="1">
    <source>
        <dbReference type="PROSITE" id="PS50195"/>
    </source>
</evidence>
<dbReference type="PANTHER" id="PTHR45850">
    <property type="entry name" value="SORTING NEXIN FAMILY MEMBER"/>
    <property type="match status" value="1"/>
</dbReference>
<dbReference type="GeneTree" id="ENSGT00940000175117"/>
<dbReference type="PROSITE" id="PS50195">
    <property type="entry name" value="PX"/>
    <property type="match status" value="1"/>
</dbReference>
<reference evidence="2" key="1">
    <citation type="submission" date="2025-08" db="UniProtKB">
        <authorList>
            <consortium name="Ensembl"/>
        </authorList>
    </citation>
    <scope>IDENTIFICATION</scope>
</reference>
<dbReference type="Proteomes" id="UP000261640">
    <property type="component" value="Unplaced"/>
</dbReference>
<dbReference type="Pfam" id="PF00787">
    <property type="entry name" value="PX"/>
    <property type="match status" value="1"/>
</dbReference>
<name>A0A3Q3L5I9_9TELE</name>
<evidence type="ECO:0000313" key="3">
    <source>
        <dbReference type="Proteomes" id="UP000261640"/>
    </source>
</evidence>
<keyword evidence="3" id="KW-1185">Reference proteome</keyword>
<protein>
    <recommendedName>
        <fullName evidence="1">PX domain-containing protein</fullName>
    </recommendedName>
</protein>
<dbReference type="STRING" id="205130.ENSMAMP00000004826"/>
<dbReference type="Ensembl" id="ENSMAMT00000004946.2">
    <property type="protein sequence ID" value="ENSMAMP00000004826.1"/>
    <property type="gene ID" value="ENSMAMG00000003248.2"/>
</dbReference>
<dbReference type="Gene3D" id="3.30.1520.10">
    <property type="entry name" value="Phox-like domain"/>
    <property type="match status" value="1"/>
</dbReference>
<feature type="domain" description="PX" evidence="1">
    <location>
        <begin position="1"/>
        <end position="135"/>
    </location>
</feature>
<dbReference type="PANTHER" id="PTHR45850:SF2">
    <property type="entry name" value="SORTING NEXIN-5-LIKE"/>
    <property type="match status" value="1"/>
</dbReference>
<dbReference type="InterPro" id="IPR036871">
    <property type="entry name" value="PX_dom_sf"/>
</dbReference>
<dbReference type="SUPFAM" id="SSF64268">
    <property type="entry name" value="PX domain"/>
    <property type="match status" value="1"/>
</dbReference>
<proteinExistence type="predicted"/>